<proteinExistence type="predicted"/>
<reference evidence="2 3" key="1">
    <citation type="journal article" date="2020" name="Front. Microbiol.">
        <title>Single-cell genomics of novel Actinobacteria with the Wood-Ljungdahl pathway discovered in a serpentinizing system.</title>
        <authorList>
            <person name="Merino N."/>
            <person name="Kawai M."/>
            <person name="Boyd E.S."/>
            <person name="Colman D.R."/>
            <person name="McGlynn S.E."/>
            <person name="Nealson K.H."/>
            <person name="Kurokawa K."/>
            <person name="Hongoh Y."/>
        </authorList>
    </citation>
    <scope>NUCLEOTIDE SEQUENCE [LARGE SCALE GENOMIC DNA]</scope>
    <source>
        <strain evidence="2 3">S09_30</strain>
    </source>
</reference>
<evidence type="ECO:0000313" key="2">
    <source>
        <dbReference type="EMBL" id="GFP23939.1"/>
    </source>
</evidence>
<comment type="caution">
    <text evidence="2">The sequence shown here is derived from an EMBL/GenBank/DDBJ whole genome shotgun (WGS) entry which is preliminary data.</text>
</comment>
<accession>A0A6V8NUJ9</accession>
<evidence type="ECO:0000256" key="1">
    <source>
        <dbReference type="SAM" id="MobiDB-lite"/>
    </source>
</evidence>
<name>A0A6V8NUJ9_9ACTN</name>
<gene>
    <name evidence="2" type="ORF">HKBW3S09_01405</name>
</gene>
<sequence length="93" mass="10922">MAAQLFSVKATTTALREWAAHPQPAPDRGQERALDQSREEAFRNLEKIVQRQKEMIAERDARIRDLEMVFHRSPLYRIYGFLNLARKKVLRKG</sequence>
<evidence type="ECO:0000313" key="3">
    <source>
        <dbReference type="Proteomes" id="UP000585609"/>
    </source>
</evidence>
<feature type="region of interest" description="Disordered" evidence="1">
    <location>
        <begin position="17"/>
        <end position="36"/>
    </location>
</feature>
<dbReference type="Proteomes" id="UP000585609">
    <property type="component" value="Unassembled WGS sequence"/>
</dbReference>
<dbReference type="AlphaFoldDB" id="A0A6V8NUJ9"/>
<dbReference type="EMBL" id="BLRW01000260">
    <property type="protein sequence ID" value="GFP23939.1"/>
    <property type="molecule type" value="Genomic_DNA"/>
</dbReference>
<protein>
    <submittedName>
        <fullName evidence="2">Uncharacterized protein</fullName>
    </submittedName>
</protein>
<organism evidence="2 3">
    <name type="scientific">Candidatus Hakubella thermalkaliphila</name>
    <dbReference type="NCBI Taxonomy" id="2754717"/>
    <lineage>
        <taxon>Bacteria</taxon>
        <taxon>Bacillati</taxon>
        <taxon>Actinomycetota</taxon>
        <taxon>Actinomycetota incertae sedis</taxon>
        <taxon>Candidatus Hakubellales</taxon>
        <taxon>Candidatus Hakubellaceae</taxon>
        <taxon>Candidatus Hakubella</taxon>
    </lineage>
</organism>